<dbReference type="EMBL" id="KV417319">
    <property type="protein sequence ID" value="KZO91729.1"/>
    <property type="molecule type" value="Genomic_DNA"/>
</dbReference>
<feature type="compositionally biased region" description="Acidic residues" evidence="1">
    <location>
        <begin position="75"/>
        <end position="100"/>
    </location>
</feature>
<feature type="compositionally biased region" description="Basic and acidic residues" evidence="1">
    <location>
        <begin position="101"/>
        <end position="118"/>
    </location>
</feature>
<proteinExistence type="predicted"/>
<protein>
    <submittedName>
        <fullName evidence="2">Uncharacterized protein</fullName>
    </submittedName>
</protein>
<dbReference type="AlphaFoldDB" id="A0A167HKJ1"/>
<evidence type="ECO:0000313" key="2">
    <source>
        <dbReference type="EMBL" id="KZO91729.1"/>
    </source>
</evidence>
<feature type="region of interest" description="Disordered" evidence="1">
    <location>
        <begin position="68"/>
        <end position="152"/>
    </location>
</feature>
<dbReference type="Proteomes" id="UP000076738">
    <property type="component" value="Unassembled WGS sequence"/>
</dbReference>
<evidence type="ECO:0000313" key="3">
    <source>
        <dbReference type="Proteomes" id="UP000076738"/>
    </source>
</evidence>
<sequence length="220" mass="25422">MHIQNTLENDMRDMHQCSKKMKQLADVLEEERELDSLAAKYGSTEIFATNYRRVKAQIAKLKLELSGSSPPIVISDDEGDADDGEEDDAEEDEDCMEIDSESLKREESVEFEPMETRRSTRSRRRVSPSPSEYRGSPVESNHVNDEPKRTRRARRRCLKLTEEQLTAISSWKVKTGHDKYIWKEVCKTIPSLHGLDPKRVSVSFDSQRAYTLKLGKPWPY</sequence>
<evidence type="ECO:0000256" key="1">
    <source>
        <dbReference type="SAM" id="MobiDB-lite"/>
    </source>
</evidence>
<accession>A0A167HKJ1</accession>
<keyword evidence="3" id="KW-1185">Reference proteome</keyword>
<name>A0A167HKJ1_CALVF</name>
<reference evidence="2 3" key="1">
    <citation type="journal article" date="2016" name="Mol. Biol. Evol.">
        <title>Comparative Genomics of Early-Diverging Mushroom-Forming Fungi Provides Insights into the Origins of Lignocellulose Decay Capabilities.</title>
        <authorList>
            <person name="Nagy L.G."/>
            <person name="Riley R."/>
            <person name="Tritt A."/>
            <person name="Adam C."/>
            <person name="Daum C."/>
            <person name="Floudas D."/>
            <person name="Sun H."/>
            <person name="Yadav J.S."/>
            <person name="Pangilinan J."/>
            <person name="Larsson K.H."/>
            <person name="Matsuura K."/>
            <person name="Barry K."/>
            <person name="Labutti K."/>
            <person name="Kuo R."/>
            <person name="Ohm R.A."/>
            <person name="Bhattacharya S.S."/>
            <person name="Shirouzu T."/>
            <person name="Yoshinaga Y."/>
            <person name="Martin F.M."/>
            <person name="Grigoriev I.V."/>
            <person name="Hibbett D.S."/>
        </authorList>
    </citation>
    <scope>NUCLEOTIDE SEQUENCE [LARGE SCALE GENOMIC DNA]</scope>
    <source>
        <strain evidence="2 3">TUFC12733</strain>
    </source>
</reference>
<gene>
    <name evidence="2" type="ORF">CALVIDRAFT_541626</name>
</gene>
<organism evidence="2 3">
    <name type="scientific">Calocera viscosa (strain TUFC12733)</name>
    <dbReference type="NCBI Taxonomy" id="1330018"/>
    <lineage>
        <taxon>Eukaryota</taxon>
        <taxon>Fungi</taxon>
        <taxon>Dikarya</taxon>
        <taxon>Basidiomycota</taxon>
        <taxon>Agaricomycotina</taxon>
        <taxon>Dacrymycetes</taxon>
        <taxon>Dacrymycetales</taxon>
        <taxon>Dacrymycetaceae</taxon>
        <taxon>Calocera</taxon>
    </lineage>
</organism>